<dbReference type="InterPro" id="IPR009000">
    <property type="entry name" value="Transl_B-barrel_sf"/>
</dbReference>
<proteinExistence type="predicted"/>
<evidence type="ECO:0000313" key="1">
    <source>
        <dbReference type="EMBL" id="SUH40599.1"/>
    </source>
</evidence>
<organism evidence="1 2">
    <name type="scientific">Salmonella enterica I</name>
    <dbReference type="NCBI Taxonomy" id="59201"/>
    <lineage>
        <taxon>Bacteria</taxon>
        <taxon>Pseudomonadati</taxon>
        <taxon>Pseudomonadota</taxon>
        <taxon>Gammaproteobacteria</taxon>
        <taxon>Enterobacterales</taxon>
        <taxon>Enterobacteriaceae</taxon>
        <taxon>Salmonella</taxon>
    </lineage>
</organism>
<keyword evidence="1" id="KW-0251">Elongation factor</keyword>
<name>A0A379X2Q2_SALET</name>
<dbReference type="Proteomes" id="UP000254712">
    <property type="component" value="Unassembled WGS sequence"/>
</dbReference>
<dbReference type="SUPFAM" id="SSF50447">
    <property type="entry name" value="Translation proteins"/>
    <property type="match status" value="1"/>
</dbReference>
<gene>
    <name evidence="1" type="primary">tufA</name>
    <name evidence="1" type="ORF">NCTC8261_06995</name>
</gene>
<dbReference type="Gene3D" id="2.40.30.10">
    <property type="entry name" value="Translation factors"/>
    <property type="match status" value="1"/>
</dbReference>
<sequence length="131" mass="14725">MTKSCWNWLKWKFVNFCLSTTSGRRHADRAWFCSESAGSDAEWKRKSSNWLLPGSYIPNQSVRLTSRSCCRSKTYSPSPVVVPVVTGRVERGIIKVGEEVEIVGIKETQKSPVLALKCSANCWTKAVPVRT</sequence>
<evidence type="ECO:0000313" key="2">
    <source>
        <dbReference type="Proteomes" id="UP000254712"/>
    </source>
</evidence>
<dbReference type="EMBL" id="UGXT01000002">
    <property type="protein sequence ID" value="SUH40599.1"/>
    <property type="molecule type" value="Genomic_DNA"/>
</dbReference>
<dbReference type="AlphaFoldDB" id="A0A379X2Q2"/>
<keyword evidence="1" id="KW-0648">Protein biosynthesis</keyword>
<protein>
    <submittedName>
        <fullName evidence="1">Elongation factor Tu</fullName>
    </submittedName>
</protein>
<reference evidence="1 2" key="1">
    <citation type="submission" date="2018-06" db="EMBL/GenBank/DDBJ databases">
        <authorList>
            <consortium name="Pathogen Informatics"/>
            <person name="Doyle S."/>
        </authorList>
    </citation>
    <scope>NUCLEOTIDE SEQUENCE [LARGE SCALE GENOMIC DNA]</scope>
    <source>
        <strain evidence="1 2">NCTC8261</strain>
    </source>
</reference>
<accession>A0A379X2Q2</accession>
<dbReference type="GO" id="GO:0003746">
    <property type="term" value="F:translation elongation factor activity"/>
    <property type="evidence" value="ECO:0007669"/>
    <property type="project" value="UniProtKB-KW"/>
</dbReference>